<evidence type="ECO:0000256" key="1">
    <source>
        <dbReference type="ARBA" id="ARBA00022555"/>
    </source>
</evidence>
<dbReference type="OrthoDB" id="9800696at2"/>
<comment type="catalytic activity">
    <reaction evidence="8 9">
        <text>S-sulfanyl-L-cysteinyl-[protein] + uridine(34) in tRNA + AH2 + ATP = 2-thiouridine(34) in tRNA + L-cysteinyl-[protein] + A + AMP + diphosphate + H(+)</text>
        <dbReference type="Rhea" id="RHEA:47032"/>
        <dbReference type="Rhea" id="RHEA-COMP:10131"/>
        <dbReference type="Rhea" id="RHEA-COMP:11726"/>
        <dbReference type="Rhea" id="RHEA-COMP:11727"/>
        <dbReference type="Rhea" id="RHEA-COMP:11728"/>
        <dbReference type="ChEBI" id="CHEBI:13193"/>
        <dbReference type="ChEBI" id="CHEBI:15378"/>
        <dbReference type="ChEBI" id="CHEBI:17499"/>
        <dbReference type="ChEBI" id="CHEBI:29950"/>
        <dbReference type="ChEBI" id="CHEBI:30616"/>
        <dbReference type="ChEBI" id="CHEBI:33019"/>
        <dbReference type="ChEBI" id="CHEBI:61963"/>
        <dbReference type="ChEBI" id="CHEBI:65315"/>
        <dbReference type="ChEBI" id="CHEBI:87170"/>
        <dbReference type="ChEBI" id="CHEBI:456215"/>
        <dbReference type="EC" id="2.8.1.13"/>
    </reaction>
</comment>
<evidence type="ECO:0000259" key="11">
    <source>
        <dbReference type="Pfam" id="PF20259"/>
    </source>
</evidence>
<keyword evidence="1 9" id="KW-0820">tRNA-binding</keyword>
<dbReference type="EMBL" id="CP002858">
    <property type="protein sequence ID" value="AEI15711.1"/>
    <property type="molecule type" value="Genomic_DNA"/>
</dbReference>
<dbReference type="GO" id="GO:0002143">
    <property type="term" value="P:tRNA wobble position uridine thiolation"/>
    <property type="evidence" value="ECO:0007669"/>
    <property type="project" value="TreeGrafter"/>
</dbReference>
<evidence type="ECO:0000256" key="6">
    <source>
        <dbReference type="ARBA" id="ARBA00022884"/>
    </source>
</evidence>
<dbReference type="HAMAP" id="MF_00144">
    <property type="entry name" value="tRNA_thiouridyl_MnmA"/>
    <property type="match status" value="1"/>
</dbReference>
<dbReference type="HOGENOM" id="CLU_035188_0_0_0"/>
<dbReference type="InterPro" id="IPR046884">
    <property type="entry name" value="MnmA-like_central"/>
</dbReference>
<evidence type="ECO:0000256" key="5">
    <source>
        <dbReference type="ARBA" id="ARBA00022840"/>
    </source>
</evidence>
<reference evidence="12 13" key="1">
    <citation type="journal article" date="2011" name="Stand. Genomic Sci.">
        <title>Genome sequence of the moderately thermophilic halophile Flexistipes sinusarabici strain (MAS10).</title>
        <authorList>
            <person name="Lapidus A."/>
            <person name="Chertkov O."/>
            <person name="Nolan M."/>
            <person name="Lucas S."/>
            <person name="Hammon N."/>
            <person name="Deshpande S."/>
            <person name="Cheng J.F."/>
            <person name="Tapia R."/>
            <person name="Han C."/>
            <person name="Goodwin L."/>
            <person name="Pitluck S."/>
            <person name="Liolios K."/>
            <person name="Pagani I."/>
            <person name="Ivanova N."/>
            <person name="Huntemann M."/>
            <person name="Mavromatis K."/>
            <person name="Mikhailova N."/>
            <person name="Pati A."/>
            <person name="Chen A."/>
            <person name="Palaniappan K."/>
            <person name="Land M."/>
            <person name="Hauser L."/>
            <person name="Brambilla E.M."/>
            <person name="Rohde M."/>
            <person name="Abt B."/>
            <person name="Spring S."/>
            <person name="Goker M."/>
            <person name="Bristow J."/>
            <person name="Eisen J.A."/>
            <person name="Markowitz V."/>
            <person name="Hugenholtz P."/>
            <person name="Kyrpides N.C."/>
            <person name="Klenk H.P."/>
            <person name="Woyke T."/>
        </authorList>
    </citation>
    <scope>NUCLEOTIDE SEQUENCE [LARGE SCALE GENOMIC DNA]</scope>
    <source>
        <strain evidence="13">DSM 4947 / MAS 10</strain>
    </source>
</reference>
<keyword evidence="4 9" id="KW-0547">Nucleotide-binding</keyword>
<dbReference type="Pfam" id="PF20258">
    <property type="entry name" value="tRNA_Me_trans_C"/>
    <property type="match status" value="1"/>
</dbReference>
<feature type="active site" description="Nucleophile" evidence="9">
    <location>
        <position position="91"/>
    </location>
</feature>
<feature type="binding site" evidence="9">
    <location>
        <position position="115"/>
    </location>
    <ligand>
        <name>ATP</name>
        <dbReference type="ChEBI" id="CHEBI:30616"/>
    </ligand>
</feature>
<dbReference type="GO" id="GO:0103016">
    <property type="term" value="F:tRNA-uridine 2-sulfurtransferase activity"/>
    <property type="evidence" value="ECO:0007669"/>
    <property type="project" value="UniProtKB-EC"/>
</dbReference>
<dbReference type="Gene3D" id="2.30.30.280">
    <property type="entry name" value="Adenine nucleotide alpha hydrolases-like domains"/>
    <property type="match status" value="1"/>
</dbReference>
<accession>F8E5E8</accession>
<evidence type="ECO:0000256" key="8">
    <source>
        <dbReference type="ARBA" id="ARBA00051542"/>
    </source>
</evidence>
<dbReference type="InterPro" id="IPR023382">
    <property type="entry name" value="MnmA-like_central_sf"/>
</dbReference>
<evidence type="ECO:0000313" key="13">
    <source>
        <dbReference type="Proteomes" id="UP000006621"/>
    </source>
</evidence>
<sequence length="344" mass="39383">MPEKVLVAMSGGVDSTVTAYLLKEQGADVIGLTLKMFEGQEKHLDDAGKMAAKLNIPWYCEDYTDFFRDEVISYFINTYRKGKTPNPCCYCNEYAKFRYLFEQMQKHNADKIATGHYARKTFKNGHWFIAKATNLKKDQSYYLSLLDEFYIGLSEFPLGEFPSKYQVRKIAEELGLEVSGKKDSQDVCFLEGEDYREYLSKKIPSDKIKKGNFIYKGEILKEHEGVEFYTVGQRKGLKTGFHKPLYVVEIDPVSNNVYLGSKEETYFKGVKLEKCNFITERKFFKSEIKLRYRMKSAACTVEILPNNEAAVLFDEKQSAPTPGQVAVIYDGDLVAGGGIIRKTF</sequence>
<organism evidence="12 13">
    <name type="scientific">Flexistipes sinusarabici (strain ATCC 49648 / DSM 4947 / MAS 10)</name>
    <dbReference type="NCBI Taxonomy" id="717231"/>
    <lineage>
        <taxon>Bacteria</taxon>
        <taxon>Pseudomonadati</taxon>
        <taxon>Deferribacterota</taxon>
        <taxon>Deferribacteres</taxon>
        <taxon>Deferribacterales</taxon>
        <taxon>Flexistipitaceae</taxon>
        <taxon>Flexistipes</taxon>
    </lineage>
</organism>
<dbReference type="Gene3D" id="2.40.30.10">
    <property type="entry name" value="Translation factors"/>
    <property type="match status" value="1"/>
</dbReference>
<keyword evidence="13" id="KW-1185">Reference proteome</keyword>
<dbReference type="EC" id="2.8.1.13" evidence="9"/>
<feature type="site" description="Interaction with tRNA" evidence="9">
    <location>
        <position position="116"/>
    </location>
</feature>
<dbReference type="RefSeq" id="WP_013887159.1">
    <property type="nucleotide sequence ID" value="NC_015672.1"/>
</dbReference>
<gene>
    <name evidence="9" type="primary">mnmA</name>
    <name evidence="12" type="ordered locus">Flexsi_2085</name>
</gene>
<name>F8E5E8_FLESM</name>
<comment type="similarity">
    <text evidence="9">Belongs to the MnmA/TRMU family.</text>
</comment>
<evidence type="ECO:0000256" key="2">
    <source>
        <dbReference type="ARBA" id="ARBA00022679"/>
    </source>
</evidence>
<keyword evidence="3 9" id="KW-0819">tRNA processing</keyword>
<dbReference type="Pfam" id="PF03054">
    <property type="entry name" value="tRNA_Me_trans"/>
    <property type="match status" value="1"/>
</dbReference>
<dbReference type="PANTHER" id="PTHR11933">
    <property type="entry name" value="TRNA 5-METHYLAMINOMETHYL-2-THIOURIDYLATE -METHYLTRANSFERASE"/>
    <property type="match status" value="1"/>
</dbReference>
<dbReference type="Proteomes" id="UP000006621">
    <property type="component" value="Chromosome"/>
</dbReference>
<feature type="region of interest" description="Interaction with tRNA" evidence="9">
    <location>
        <begin position="291"/>
        <end position="292"/>
    </location>
</feature>
<protein>
    <recommendedName>
        <fullName evidence="9">tRNA-specific 2-thiouridylase MnmA</fullName>
        <ecNumber evidence="9">2.8.1.13</ecNumber>
    </recommendedName>
</protein>
<proteinExistence type="inferred from homology"/>
<dbReference type="KEGG" id="fsi:Flexsi_2085"/>
<feature type="domain" description="tRNA-specific 2-thiouridylase MnmA-like central" evidence="11">
    <location>
        <begin position="210"/>
        <end position="260"/>
    </location>
</feature>
<dbReference type="NCBIfam" id="NF001138">
    <property type="entry name" value="PRK00143.1"/>
    <property type="match status" value="1"/>
</dbReference>
<comment type="function">
    <text evidence="9">Catalyzes the 2-thiolation of uridine at the wobble position (U34) of tRNA, leading to the formation of s(2)U34.</text>
</comment>
<feature type="site" description="Interaction with tRNA" evidence="9">
    <location>
        <position position="324"/>
    </location>
</feature>
<feature type="domain" description="tRNA-specific 2-thiouridylase MnmA-like C-terminal" evidence="10">
    <location>
        <begin position="271"/>
        <end position="340"/>
    </location>
</feature>
<dbReference type="SUPFAM" id="SSF52402">
    <property type="entry name" value="Adenine nucleotide alpha hydrolases-like"/>
    <property type="match status" value="1"/>
</dbReference>
<dbReference type="InterPro" id="IPR004506">
    <property type="entry name" value="MnmA-like"/>
</dbReference>
<comment type="caution">
    <text evidence="9">Lacks conserved residue(s) required for the propagation of feature annotation.</text>
</comment>
<dbReference type="Gene3D" id="3.40.50.620">
    <property type="entry name" value="HUPs"/>
    <property type="match status" value="1"/>
</dbReference>
<dbReference type="eggNOG" id="COG0482">
    <property type="taxonomic scope" value="Bacteria"/>
</dbReference>
<dbReference type="Pfam" id="PF20259">
    <property type="entry name" value="tRNA_Me_trans_M"/>
    <property type="match status" value="1"/>
</dbReference>
<feature type="region of interest" description="Interaction with tRNA" evidence="9">
    <location>
        <begin position="137"/>
        <end position="139"/>
    </location>
</feature>
<dbReference type="GO" id="GO:0000049">
    <property type="term" value="F:tRNA binding"/>
    <property type="evidence" value="ECO:0007669"/>
    <property type="project" value="UniProtKB-KW"/>
</dbReference>
<keyword evidence="9" id="KW-0963">Cytoplasm</keyword>
<evidence type="ECO:0000256" key="3">
    <source>
        <dbReference type="ARBA" id="ARBA00022694"/>
    </source>
</evidence>
<dbReference type="NCBIfam" id="TIGR00420">
    <property type="entry name" value="trmU"/>
    <property type="match status" value="1"/>
</dbReference>
<dbReference type="PANTHER" id="PTHR11933:SF5">
    <property type="entry name" value="MITOCHONDRIAL TRNA-SPECIFIC 2-THIOURIDYLASE 1"/>
    <property type="match status" value="1"/>
</dbReference>
<dbReference type="InterPro" id="IPR014729">
    <property type="entry name" value="Rossmann-like_a/b/a_fold"/>
</dbReference>
<dbReference type="AlphaFoldDB" id="F8E5E8"/>
<dbReference type="InterPro" id="IPR046885">
    <property type="entry name" value="MnmA-like_C"/>
</dbReference>
<dbReference type="STRING" id="717231.Flexsi_2085"/>
<feature type="binding site" evidence="9">
    <location>
        <position position="34"/>
    </location>
    <ligand>
        <name>ATP</name>
        <dbReference type="ChEBI" id="CHEBI:30616"/>
    </ligand>
</feature>
<dbReference type="CDD" id="cd01998">
    <property type="entry name" value="MnmA_TRMU-like"/>
    <property type="match status" value="1"/>
</dbReference>
<comment type="subcellular location">
    <subcellularLocation>
        <location evidence="9">Cytoplasm</location>
    </subcellularLocation>
</comment>
<keyword evidence="7 9" id="KW-1015">Disulfide bond</keyword>
<evidence type="ECO:0000256" key="4">
    <source>
        <dbReference type="ARBA" id="ARBA00022741"/>
    </source>
</evidence>
<evidence type="ECO:0000256" key="7">
    <source>
        <dbReference type="ARBA" id="ARBA00023157"/>
    </source>
</evidence>
<keyword evidence="2 9" id="KW-0808">Transferase</keyword>
<feature type="active site" description="Cysteine persulfide intermediate" evidence="9">
    <location>
        <position position="188"/>
    </location>
</feature>
<evidence type="ECO:0000256" key="9">
    <source>
        <dbReference type="HAMAP-Rule" id="MF_00144"/>
    </source>
</evidence>
<keyword evidence="6 9" id="KW-0694">RNA-binding</keyword>
<keyword evidence="5 9" id="KW-0067">ATP-binding</keyword>
<evidence type="ECO:0000259" key="10">
    <source>
        <dbReference type="Pfam" id="PF20258"/>
    </source>
</evidence>
<feature type="disulfide bond" description="Alternate" evidence="9">
    <location>
        <begin position="91"/>
        <end position="188"/>
    </location>
</feature>
<reference evidence="13" key="2">
    <citation type="submission" date="2011-06" db="EMBL/GenBank/DDBJ databases">
        <title>The complete genome of Flexistipes sinusarabici DSM 4947.</title>
        <authorList>
            <person name="Lucas S."/>
            <person name="Han J."/>
            <person name="Lapidus A."/>
            <person name="Bruce D."/>
            <person name="Goodwin L."/>
            <person name="Pitluck S."/>
            <person name="Peters L."/>
            <person name="Kyrpides N."/>
            <person name="Mavromatis K."/>
            <person name="Ivanova N."/>
            <person name="Mikhailova N."/>
            <person name="Chertkov O."/>
            <person name="Detter J.C."/>
            <person name="Tapia R."/>
            <person name="Han C."/>
            <person name="Land M."/>
            <person name="Hauser L."/>
            <person name="Markowitz V."/>
            <person name="Cheng J.-F."/>
            <person name="Hugenholtz P."/>
            <person name="Woyke T."/>
            <person name="Wu D."/>
            <person name="Spring S."/>
            <person name="Schroeder M."/>
            <person name="Brambilla E."/>
            <person name="Klenk H.-P."/>
            <person name="Eisen J.A."/>
        </authorList>
    </citation>
    <scope>NUCLEOTIDE SEQUENCE [LARGE SCALE GENOMIC DNA]</scope>
    <source>
        <strain evidence="13">DSM 4947 / MAS 10</strain>
    </source>
</reference>
<dbReference type="GO" id="GO:0005524">
    <property type="term" value="F:ATP binding"/>
    <property type="evidence" value="ECO:0007669"/>
    <property type="project" value="UniProtKB-KW"/>
</dbReference>
<feature type="binding site" evidence="9">
    <location>
        <begin position="8"/>
        <end position="15"/>
    </location>
    <ligand>
        <name>ATP</name>
        <dbReference type="ChEBI" id="CHEBI:30616"/>
    </ligand>
</feature>
<dbReference type="GO" id="GO:0005737">
    <property type="term" value="C:cytoplasm"/>
    <property type="evidence" value="ECO:0007669"/>
    <property type="project" value="UniProtKB-SubCell"/>
</dbReference>
<evidence type="ECO:0000313" key="12">
    <source>
        <dbReference type="EMBL" id="AEI15711.1"/>
    </source>
</evidence>